<name>A0A0D0E3P6_9AGAM</name>
<keyword evidence="3" id="KW-1185">Reference proteome</keyword>
<dbReference type="InParanoid" id="A0A0D0E3P6"/>
<accession>A0A0D0E3P6</accession>
<sequence length="97" mass="10830">MVSPLKTTPVLYSSTLHARSKDASPARRRFPSGNGTHPVCKSYHVLAYHNRSYGQVAVEVIQAPLKHQPLLSVVNQLCRGLSTSLTVWHCHATRRTR</sequence>
<gene>
    <name evidence="2" type="ORF">PAXRUDRAFT_616898</name>
</gene>
<dbReference type="EMBL" id="KN825356">
    <property type="protein sequence ID" value="KIK91725.1"/>
    <property type="molecule type" value="Genomic_DNA"/>
</dbReference>
<protein>
    <submittedName>
        <fullName evidence="2">Uncharacterized protein</fullName>
    </submittedName>
</protein>
<reference evidence="3" key="2">
    <citation type="submission" date="2015-01" db="EMBL/GenBank/DDBJ databases">
        <title>Evolutionary Origins and Diversification of the Mycorrhizal Mutualists.</title>
        <authorList>
            <consortium name="DOE Joint Genome Institute"/>
            <consortium name="Mycorrhizal Genomics Consortium"/>
            <person name="Kohler A."/>
            <person name="Kuo A."/>
            <person name="Nagy L.G."/>
            <person name="Floudas D."/>
            <person name="Copeland A."/>
            <person name="Barry K.W."/>
            <person name="Cichocki N."/>
            <person name="Veneault-Fourrey C."/>
            <person name="LaButti K."/>
            <person name="Lindquist E.A."/>
            <person name="Lipzen A."/>
            <person name="Lundell T."/>
            <person name="Morin E."/>
            <person name="Murat C."/>
            <person name="Riley R."/>
            <person name="Ohm R."/>
            <person name="Sun H."/>
            <person name="Tunlid A."/>
            <person name="Henrissat B."/>
            <person name="Grigoriev I.V."/>
            <person name="Hibbett D.S."/>
            <person name="Martin F."/>
        </authorList>
    </citation>
    <scope>NUCLEOTIDE SEQUENCE [LARGE SCALE GENOMIC DNA]</scope>
    <source>
        <strain evidence="3">Ve08.2h10</strain>
    </source>
</reference>
<feature type="region of interest" description="Disordered" evidence="1">
    <location>
        <begin position="16"/>
        <end position="36"/>
    </location>
</feature>
<organism evidence="2 3">
    <name type="scientific">Paxillus rubicundulus Ve08.2h10</name>
    <dbReference type="NCBI Taxonomy" id="930991"/>
    <lineage>
        <taxon>Eukaryota</taxon>
        <taxon>Fungi</taxon>
        <taxon>Dikarya</taxon>
        <taxon>Basidiomycota</taxon>
        <taxon>Agaricomycotina</taxon>
        <taxon>Agaricomycetes</taxon>
        <taxon>Agaricomycetidae</taxon>
        <taxon>Boletales</taxon>
        <taxon>Paxilineae</taxon>
        <taxon>Paxillaceae</taxon>
        <taxon>Paxillus</taxon>
    </lineage>
</organism>
<dbReference type="AlphaFoldDB" id="A0A0D0E3P6"/>
<evidence type="ECO:0000313" key="2">
    <source>
        <dbReference type="EMBL" id="KIK91725.1"/>
    </source>
</evidence>
<dbReference type="Proteomes" id="UP000054538">
    <property type="component" value="Unassembled WGS sequence"/>
</dbReference>
<evidence type="ECO:0000256" key="1">
    <source>
        <dbReference type="SAM" id="MobiDB-lite"/>
    </source>
</evidence>
<reference evidence="2 3" key="1">
    <citation type="submission" date="2014-04" db="EMBL/GenBank/DDBJ databases">
        <authorList>
            <consortium name="DOE Joint Genome Institute"/>
            <person name="Kuo A."/>
            <person name="Kohler A."/>
            <person name="Jargeat P."/>
            <person name="Nagy L.G."/>
            <person name="Floudas D."/>
            <person name="Copeland A."/>
            <person name="Barry K.W."/>
            <person name="Cichocki N."/>
            <person name="Veneault-Fourrey C."/>
            <person name="LaButti K."/>
            <person name="Lindquist E.A."/>
            <person name="Lipzen A."/>
            <person name="Lundell T."/>
            <person name="Morin E."/>
            <person name="Murat C."/>
            <person name="Sun H."/>
            <person name="Tunlid A."/>
            <person name="Henrissat B."/>
            <person name="Grigoriev I.V."/>
            <person name="Hibbett D.S."/>
            <person name="Martin F."/>
            <person name="Nordberg H.P."/>
            <person name="Cantor M.N."/>
            <person name="Hua S.X."/>
        </authorList>
    </citation>
    <scope>NUCLEOTIDE SEQUENCE [LARGE SCALE GENOMIC DNA]</scope>
    <source>
        <strain evidence="2 3">Ve08.2h10</strain>
    </source>
</reference>
<proteinExistence type="predicted"/>
<dbReference type="HOGENOM" id="CLU_2347362_0_0_1"/>
<evidence type="ECO:0000313" key="3">
    <source>
        <dbReference type="Proteomes" id="UP000054538"/>
    </source>
</evidence>